<feature type="region of interest" description="Disordered" evidence="1">
    <location>
        <begin position="109"/>
        <end position="131"/>
    </location>
</feature>
<evidence type="ECO:0000256" key="1">
    <source>
        <dbReference type="SAM" id="MobiDB-lite"/>
    </source>
</evidence>
<comment type="caution">
    <text evidence="2">The sequence shown here is derived from an EMBL/GenBank/DDBJ whole genome shotgun (WGS) entry which is preliminary data.</text>
</comment>
<evidence type="ECO:0000313" key="3">
    <source>
        <dbReference type="Proteomes" id="UP001189429"/>
    </source>
</evidence>
<keyword evidence="3" id="KW-1185">Reference proteome</keyword>
<accession>A0ABN9Q4M3</accession>
<organism evidence="2 3">
    <name type="scientific">Prorocentrum cordatum</name>
    <dbReference type="NCBI Taxonomy" id="2364126"/>
    <lineage>
        <taxon>Eukaryota</taxon>
        <taxon>Sar</taxon>
        <taxon>Alveolata</taxon>
        <taxon>Dinophyceae</taxon>
        <taxon>Prorocentrales</taxon>
        <taxon>Prorocentraceae</taxon>
        <taxon>Prorocentrum</taxon>
    </lineage>
</organism>
<dbReference type="Proteomes" id="UP001189429">
    <property type="component" value="Unassembled WGS sequence"/>
</dbReference>
<protein>
    <submittedName>
        <fullName evidence="2">Uncharacterized protein</fullName>
    </submittedName>
</protein>
<sequence length="187" mass="20490">MAALRATGSAVASQSVATPREARSTPRQSPRRQPAAPSSARGAPATAPAAAGSGPGDRAAARRQQPQRAFQDAAASVEEGRLRLPEFEWYLGPMYRRYAEILAERARAADGGPVKKKVNYTAPPEDPWLKHTRPRSVHYTFSECFHERPLQEHARMHVTTGRRPTTPRSARAHPPEEEPGRSGERGL</sequence>
<proteinExistence type="predicted"/>
<dbReference type="EMBL" id="CAUYUJ010002414">
    <property type="protein sequence ID" value="CAK0800682.1"/>
    <property type="molecule type" value="Genomic_DNA"/>
</dbReference>
<evidence type="ECO:0000313" key="2">
    <source>
        <dbReference type="EMBL" id="CAK0800682.1"/>
    </source>
</evidence>
<feature type="region of interest" description="Disordered" evidence="1">
    <location>
        <begin position="1"/>
        <end position="77"/>
    </location>
</feature>
<reference evidence="2" key="1">
    <citation type="submission" date="2023-10" db="EMBL/GenBank/DDBJ databases">
        <authorList>
            <person name="Chen Y."/>
            <person name="Shah S."/>
            <person name="Dougan E. K."/>
            <person name="Thang M."/>
            <person name="Chan C."/>
        </authorList>
    </citation>
    <scope>NUCLEOTIDE SEQUENCE [LARGE SCALE GENOMIC DNA]</scope>
</reference>
<name>A0ABN9Q4M3_9DINO</name>
<gene>
    <name evidence="2" type="ORF">PCOR1329_LOCUS8758</name>
</gene>
<feature type="compositionally biased region" description="Basic and acidic residues" evidence="1">
    <location>
        <begin position="173"/>
        <end position="187"/>
    </location>
</feature>
<feature type="compositionally biased region" description="Low complexity" evidence="1">
    <location>
        <begin position="25"/>
        <end position="75"/>
    </location>
</feature>
<feature type="region of interest" description="Disordered" evidence="1">
    <location>
        <begin position="151"/>
        <end position="187"/>
    </location>
</feature>